<dbReference type="AlphaFoldDB" id="A0A2H0DX64"/>
<proteinExistence type="predicted"/>
<organism evidence="1 2">
    <name type="scientific">Candidatus Campbellbacteria bacterium CG22_combo_CG10-13_8_21_14_all_43_18</name>
    <dbReference type="NCBI Taxonomy" id="1974530"/>
    <lineage>
        <taxon>Bacteria</taxon>
        <taxon>Candidatus Campbelliibacteriota</taxon>
    </lineage>
</organism>
<protein>
    <submittedName>
        <fullName evidence="1">Uncharacterized protein</fullName>
    </submittedName>
</protein>
<dbReference type="EMBL" id="PCTS01000018">
    <property type="protein sequence ID" value="PIP86581.1"/>
    <property type="molecule type" value="Genomic_DNA"/>
</dbReference>
<dbReference type="Proteomes" id="UP000231276">
    <property type="component" value="Unassembled WGS sequence"/>
</dbReference>
<sequence>MNLAFLNGRDAETLRHLARPAKGGTLSEPSVPNILRHGELLFSDPSRSLPAILHFVRGAGNRTRAT</sequence>
<comment type="caution">
    <text evidence="1">The sequence shown here is derived from an EMBL/GenBank/DDBJ whole genome shotgun (WGS) entry which is preliminary data.</text>
</comment>
<name>A0A2H0DX64_9BACT</name>
<accession>A0A2H0DX64</accession>
<reference evidence="1 2" key="1">
    <citation type="submission" date="2017-09" db="EMBL/GenBank/DDBJ databases">
        <title>Depth-based differentiation of microbial function through sediment-hosted aquifers and enrichment of novel symbionts in the deep terrestrial subsurface.</title>
        <authorList>
            <person name="Probst A.J."/>
            <person name="Ladd B."/>
            <person name="Jarett J.K."/>
            <person name="Geller-Mcgrath D.E."/>
            <person name="Sieber C.M."/>
            <person name="Emerson J.B."/>
            <person name="Anantharaman K."/>
            <person name="Thomas B.C."/>
            <person name="Malmstrom R."/>
            <person name="Stieglmeier M."/>
            <person name="Klingl A."/>
            <person name="Woyke T."/>
            <person name="Ryan C.M."/>
            <person name="Banfield J.F."/>
        </authorList>
    </citation>
    <scope>NUCLEOTIDE SEQUENCE [LARGE SCALE GENOMIC DNA]</scope>
    <source>
        <strain evidence="1">CG22_combo_CG10-13_8_21_14_all_43_18</strain>
    </source>
</reference>
<evidence type="ECO:0000313" key="1">
    <source>
        <dbReference type="EMBL" id="PIP86581.1"/>
    </source>
</evidence>
<gene>
    <name evidence="1" type="ORF">COW82_01305</name>
</gene>
<evidence type="ECO:0000313" key="2">
    <source>
        <dbReference type="Proteomes" id="UP000231276"/>
    </source>
</evidence>